<keyword evidence="3" id="KW-1185">Reference proteome</keyword>
<feature type="transmembrane region" description="Helical" evidence="1">
    <location>
        <begin position="12"/>
        <end position="36"/>
    </location>
</feature>
<reference evidence="2 3" key="2">
    <citation type="submission" date="2018-11" db="EMBL/GenBank/DDBJ databases">
        <authorList>
            <consortium name="Pathogen Informatics"/>
        </authorList>
    </citation>
    <scope>NUCLEOTIDE SEQUENCE [LARGE SCALE GENOMIC DNA]</scope>
</reference>
<organism evidence="4">
    <name type="scientific">Nippostrongylus brasiliensis</name>
    <name type="common">Rat hookworm</name>
    <dbReference type="NCBI Taxonomy" id="27835"/>
    <lineage>
        <taxon>Eukaryota</taxon>
        <taxon>Metazoa</taxon>
        <taxon>Ecdysozoa</taxon>
        <taxon>Nematoda</taxon>
        <taxon>Chromadorea</taxon>
        <taxon>Rhabditida</taxon>
        <taxon>Rhabditina</taxon>
        <taxon>Rhabditomorpha</taxon>
        <taxon>Strongyloidea</taxon>
        <taxon>Heligmosomidae</taxon>
        <taxon>Nippostrongylus</taxon>
    </lineage>
</organism>
<protein>
    <submittedName>
        <fullName evidence="4">G protein-coupled receptor</fullName>
    </submittedName>
</protein>
<feature type="transmembrane region" description="Helical" evidence="1">
    <location>
        <begin position="126"/>
        <end position="150"/>
    </location>
</feature>
<evidence type="ECO:0000313" key="3">
    <source>
        <dbReference type="Proteomes" id="UP000271162"/>
    </source>
</evidence>
<evidence type="ECO:0000313" key="4">
    <source>
        <dbReference type="WBParaSite" id="NBR_0001409001-mRNA-1"/>
    </source>
</evidence>
<feature type="transmembrane region" description="Helical" evidence="1">
    <location>
        <begin position="157"/>
        <end position="181"/>
    </location>
</feature>
<keyword evidence="1" id="KW-0472">Membrane</keyword>
<gene>
    <name evidence="2" type="ORF">NBR_LOCUS14091</name>
</gene>
<dbReference type="WBParaSite" id="NBR_0001409001-mRNA-1">
    <property type="protein sequence ID" value="NBR_0001409001-mRNA-1"/>
    <property type="gene ID" value="NBR_0001409001"/>
</dbReference>
<evidence type="ECO:0000256" key="1">
    <source>
        <dbReference type="SAM" id="Phobius"/>
    </source>
</evidence>
<feature type="transmembrane region" description="Helical" evidence="1">
    <location>
        <begin position="101"/>
        <end position="120"/>
    </location>
</feature>
<sequence>MDASRIWDIAQYCNSVLVFVTGVGVHISILLGLIYRSSPLNHYHYLILLQSTIDIIAITSCFLTNERILLNGVSTWGHTFIGLDSSCSRYTMFSNYMMETLEGTIIAIFNIHRTFIIVSYRHMKTFYVIVTPVLLAFALFNGYQQAFYIFPQYVSAFIAYSPFLIASIVAGICHFVIKAYFNENGCSGKVKELQSKLTTGILLQFANMICNWNTVATAIVIRWSIAGFFRRRKISTIAFPSSANLKS</sequence>
<evidence type="ECO:0000313" key="2">
    <source>
        <dbReference type="EMBL" id="VDL77680.1"/>
    </source>
</evidence>
<reference evidence="4" key="1">
    <citation type="submission" date="2017-02" db="UniProtKB">
        <authorList>
            <consortium name="WormBaseParasite"/>
        </authorList>
    </citation>
    <scope>IDENTIFICATION</scope>
</reference>
<keyword evidence="1" id="KW-1133">Transmembrane helix</keyword>
<name>A0A0N4YC42_NIPBR</name>
<feature type="transmembrane region" description="Helical" evidence="1">
    <location>
        <begin position="201"/>
        <end position="225"/>
    </location>
</feature>
<dbReference type="Proteomes" id="UP000271162">
    <property type="component" value="Unassembled WGS sequence"/>
</dbReference>
<dbReference type="AlphaFoldDB" id="A0A0N4YC42"/>
<proteinExistence type="predicted"/>
<dbReference type="EMBL" id="UYSL01021239">
    <property type="protein sequence ID" value="VDL77680.1"/>
    <property type="molecule type" value="Genomic_DNA"/>
</dbReference>
<keyword evidence="1" id="KW-0812">Transmembrane</keyword>
<accession>A0A0N4YC42</accession>